<reference evidence="2 3" key="1">
    <citation type="submission" date="2017-10" db="EMBL/GenBank/DDBJ databases">
        <title>Bifidobacterium genomics.</title>
        <authorList>
            <person name="Lugli G.A."/>
            <person name="Milani C."/>
            <person name="Mancabelli L."/>
        </authorList>
    </citation>
    <scope>NUCLEOTIDE SEQUENCE [LARGE SCALE GENOMIC DNA]</scope>
    <source>
        <strain evidence="2 3">1542B</strain>
    </source>
</reference>
<evidence type="ECO:0000256" key="1">
    <source>
        <dbReference type="SAM" id="Phobius"/>
    </source>
</evidence>
<proteinExistence type="predicted"/>
<sequence length="265" mass="27794">MDNGMNGIEQSGQVSYARRNRQSQGAVSGGFAGAISSWWHKRRSAEGQRGVSLTELMVALGIFLLFSSVFTASVMQYLRSTSSTAVRAQSASNVMMATQRMERFISYSNSIGYATTGGSSGTTDKNTVLIYSAPSSGNDSGVASASVGQCIMLYYKPATWSSGNLQDTGTLYYQTADVDSTGAHGTYSAKHALLNSITNAPTASGLSKADLLTVKSTDTLQFSPVVGQYSGSKLVTSNTQVTFSSRNSSAADPSGGAAITYEACR</sequence>
<keyword evidence="1" id="KW-0812">Transmembrane</keyword>
<keyword evidence="1" id="KW-1133">Transmembrane helix</keyword>
<dbReference type="InterPro" id="IPR012902">
    <property type="entry name" value="N_methyl_site"/>
</dbReference>
<evidence type="ECO:0000313" key="2">
    <source>
        <dbReference type="EMBL" id="PKU92666.1"/>
    </source>
</evidence>
<comment type="caution">
    <text evidence="2">The sequence shown here is derived from an EMBL/GenBank/DDBJ whole genome shotgun (WGS) entry which is preliminary data.</text>
</comment>
<evidence type="ECO:0008006" key="4">
    <source>
        <dbReference type="Google" id="ProtNLM"/>
    </source>
</evidence>
<protein>
    <recommendedName>
        <fullName evidence="4">Prepilin-type N-terminal cleavage/methylation domain-containing protein</fullName>
    </recommendedName>
</protein>
<dbReference type="Proteomes" id="UP000233727">
    <property type="component" value="Unassembled WGS sequence"/>
</dbReference>
<accession>A0A2N3QLU4</accession>
<dbReference type="NCBIfam" id="TIGR02532">
    <property type="entry name" value="IV_pilin_GFxxxE"/>
    <property type="match status" value="1"/>
</dbReference>
<name>A0A2N3QLU4_9BIFI</name>
<dbReference type="EMBL" id="PCGY01000011">
    <property type="protein sequence ID" value="PKU92666.1"/>
    <property type="molecule type" value="Genomic_DNA"/>
</dbReference>
<dbReference type="AlphaFoldDB" id="A0A2N3QLU4"/>
<organism evidence="2 3">
    <name type="scientific">Bifidobacterium thermophilum</name>
    <dbReference type="NCBI Taxonomy" id="33905"/>
    <lineage>
        <taxon>Bacteria</taxon>
        <taxon>Bacillati</taxon>
        <taxon>Actinomycetota</taxon>
        <taxon>Actinomycetes</taxon>
        <taxon>Bifidobacteriales</taxon>
        <taxon>Bifidobacteriaceae</taxon>
        <taxon>Bifidobacterium</taxon>
    </lineage>
</organism>
<gene>
    <name evidence="2" type="ORF">CQR47_0515</name>
</gene>
<keyword evidence="1" id="KW-0472">Membrane</keyword>
<feature type="transmembrane region" description="Helical" evidence="1">
    <location>
        <begin position="56"/>
        <end position="78"/>
    </location>
</feature>
<evidence type="ECO:0000313" key="3">
    <source>
        <dbReference type="Proteomes" id="UP000233727"/>
    </source>
</evidence>